<evidence type="ECO:0000313" key="2">
    <source>
        <dbReference type="Proteomes" id="UP000230463"/>
    </source>
</evidence>
<organism evidence="1 2">
    <name type="scientific">Snodgrassella alvi</name>
    <dbReference type="NCBI Taxonomy" id="1196083"/>
    <lineage>
        <taxon>Bacteria</taxon>
        <taxon>Pseudomonadati</taxon>
        <taxon>Pseudomonadota</taxon>
        <taxon>Betaproteobacteria</taxon>
        <taxon>Neisseriales</taxon>
        <taxon>Neisseriaceae</taxon>
        <taxon>Snodgrassella</taxon>
    </lineage>
</organism>
<dbReference type="Proteomes" id="UP000230463">
    <property type="component" value="Unassembled WGS sequence"/>
</dbReference>
<evidence type="ECO:0000313" key="1">
    <source>
        <dbReference type="EMBL" id="PIT62263.1"/>
    </source>
</evidence>
<accession>A0A855FRM6</accession>
<dbReference type="AlphaFoldDB" id="A0A855FRM6"/>
<name>A0A855FRM6_9NEIS</name>
<proteinExistence type="predicted"/>
<comment type="caution">
    <text evidence="1">The sequence shown here is derived from an EMBL/GenBank/DDBJ whole genome shotgun (WGS) entry which is preliminary data.</text>
</comment>
<sequence>MDKNDRIKVIYGLILLLVGLPDGDEIRAGDKLSLEGGMTGIVLCSFDSKDYLPEFNYESWIDICKTGIIVDTDVAGLIHYSEPNPEFELLERKRF</sequence>
<protein>
    <submittedName>
        <fullName evidence="1">Uncharacterized protein</fullName>
    </submittedName>
</protein>
<reference evidence="1 2" key="1">
    <citation type="journal article" date="2017" name="MBio">
        <title>Type VI secretion-mediated competition in the bee gut microbiome.</title>
        <authorList>
            <person name="Steele M.I."/>
            <person name="Kwong W.K."/>
            <person name="Powell J.E."/>
            <person name="Whiteley M."/>
            <person name="Moran N.A."/>
        </authorList>
    </citation>
    <scope>NUCLEOTIDE SEQUENCE [LARGE SCALE GENOMIC DNA]</scope>
    <source>
        <strain evidence="1 2">HK3</strain>
    </source>
</reference>
<dbReference type="EMBL" id="MEIU01000006">
    <property type="protein sequence ID" value="PIT62263.1"/>
    <property type="molecule type" value="Genomic_DNA"/>
</dbReference>
<dbReference type="RefSeq" id="WP_100123141.1">
    <property type="nucleotide sequence ID" value="NZ_MEIO01000054.1"/>
</dbReference>
<gene>
    <name evidence="1" type="ORF">BHC57_01250</name>
</gene>